<reference evidence="7 8" key="1">
    <citation type="journal article" date="2010" name="DNA Res.">
        <title>Bacterial lifestyle in a deep-sea hydrothermal vent chimney revealed by the genome sequence of the thermophilic bacterium Deferribacter desulfuricans SSM1.</title>
        <authorList>
            <person name="Takaki Y."/>
            <person name="Shimamura S."/>
            <person name="Nakagawa S."/>
            <person name="Fukuhara Y."/>
            <person name="Horikawa H."/>
            <person name="Ankai A."/>
            <person name="Harada T."/>
            <person name="Hosoyama A."/>
            <person name="Oguchi A."/>
            <person name="Fukui S."/>
            <person name="Fujita N."/>
            <person name="Takami H."/>
            <person name="Takai K."/>
        </authorList>
    </citation>
    <scope>NUCLEOTIDE SEQUENCE [LARGE SCALE GENOMIC DNA]</scope>
    <source>
        <strain evidence="8">DSM 14783 / JCM 11476 / NBRC 101012 / SSM1</strain>
    </source>
</reference>
<dbReference type="InterPro" id="IPR014776">
    <property type="entry name" value="4pyrrole_Mease_sub2"/>
</dbReference>
<evidence type="ECO:0000256" key="2">
    <source>
        <dbReference type="ARBA" id="ARBA00022573"/>
    </source>
</evidence>
<dbReference type="InterPro" id="IPR000878">
    <property type="entry name" value="4pyrrol_Mease"/>
</dbReference>
<keyword evidence="4 7" id="KW-0808">Transferase</keyword>
<dbReference type="STRING" id="639282.DEFDS_2040"/>
<evidence type="ECO:0000259" key="6">
    <source>
        <dbReference type="Pfam" id="PF00590"/>
    </source>
</evidence>
<dbReference type="NCBIfam" id="TIGR01466">
    <property type="entry name" value="cobJ_cbiH"/>
    <property type="match status" value="1"/>
</dbReference>
<dbReference type="InterPro" id="IPR035996">
    <property type="entry name" value="4pyrrol_Methylase_sf"/>
</dbReference>
<evidence type="ECO:0000313" key="8">
    <source>
        <dbReference type="Proteomes" id="UP000001520"/>
    </source>
</evidence>
<proteinExistence type="predicted"/>
<dbReference type="eggNOG" id="COG1010">
    <property type="taxonomic scope" value="Bacteria"/>
</dbReference>
<dbReference type="PANTHER" id="PTHR47036:SF1">
    <property type="entry name" value="COBALT-FACTOR III C(17)-METHYLTRANSFERASE-RELATED"/>
    <property type="match status" value="1"/>
</dbReference>
<sequence>MGKLFVVGIGPGKHDLITKRGLDAILSSDLICGYNKYIDLIDSLIGNKPTFSNGMKGEIERVKFALNKAKSGKTVSLVCGGDSSLYALASLVFELCEDFENIEIIPGITAALSVSARLGAPICEDLVILSLSDLLTPFEIIKKRVDAINIGDFVTAIYNPKSKKRDKYLKVVLESFYQQRGNLICGIVKNCERDNEIVKITKITDFDYDIVDMSTVVIVGNTKTYLKNGKMITPRGYLRKYGS</sequence>
<feature type="domain" description="Tetrapyrrole methylase" evidence="6">
    <location>
        <begin position="3"/>
        <end position="205"/>
    </location>
</feature>
<keyword evidence="2" id="KW-0169">Cobalamin biosynthesis</keyword>
<dbReference type="InterPro" id="IPR014777">
    <property type="entry name" value="4pyrrole_Mease_sub1"/>
</dbReference>
<dbReference type="Pfam" id="PF00590">
    <property type="entry name" value="TP_methylase"/>
    <property type="match status" value="1"/>
</dbReference>
<dbReference type="EC" id="2.1.1.131" evidence="7"/>
<dbReference type="PANTHER" id="PTHR47036">
    <property type="entry name" value="COBALT-FACTOR III C(17)-METHYLTRANSFERASE-RELATED"/>
    <property type="match status" value="1"/>
</dbReference>
<dbReference type="AlphaFoldDB" id="D3P9U9"/>
<protein>
    <submittedName>
        <fullName evidence="7">Precorrin-3B C(17)-methyltransferase</fullName>
        <ecNumber evidence="7">2.1.1.131</ecNumber>
    </submittedName>
</protein>
<organism evidence="7 8">
    <name type="scientific">Deferribacter desulfuricans (strain DSM 14783 / JCM 11476 / NBRC 101012 / SSM1)</name>
    <dbReference type="NCBI Taxonomy" id="639282"/>
    <lineage>
        <taxon>Bacteria</taxon>
        <taxon>Pseudomonadati</taxon>
        <taxon>Deferribacterota</taxon>
        <taxon>Deferribacteres</taxon>
        <taxon>Deferribacterales</taxon>
        <taxon>Deferribacteraceae</taxon>
        <taxon>Deferribacter</taxon>
    </lineage>
</organism>
<dbReference type="KEGG" id="ddf:DEFDS_2040"/>
<dbReference type="UniPathway" id="UPA00148"/>
<evidence type="ECO:0000256" key="4">
    <source>
        <dbReference type="ARBA" id="ARBA00022679"/>
    </source>
</evidence>
<comment type="pathway">
    <text evidence="1">Cofactor biosynthesis; adenosylcobalamin biosynthesis.</text>
</comment>
<dbReference type="EMBL" id="AP011529">
    <property type="protein sequence ID" value="BAI81489.1"/>
    <property type="molecule type" value="Genomic_DNA"/>
</dbReference>
<gene>
    <name evidence="7" type="primary">cbiH</name>
    <name evidence="7" type="ordered locus">DEFDS_2040</name>
</gene>
<evidence type="ECO:0000256" key="1">
    <source>
        <dbReference type="ARBA" id="ARBA00004953"/>
    </source>
</evidence>
<dbReference type="InterPro" id="IPR051810">
    <property type="entry name" value="Precorrin_MeTrfase"/>
</dbReference>
<keyword evidence="3 7" id="KW-0489">Methyltransferase</keyword>
<evidence type="ECO:0000313" key="7">
    <source>
        <dbReference type="EMBL" id="BAI81489.1"/>
    </source>
</evidence>
<name>D3P9U9_DEFDS</name>
<dbReference type="SUPFAM" id="SSF53790">
    <property type="entry name" value="Tetrapyrrole methylase"/>
    <property type="match status" value="1"/>
</dbReference>
<dbReference type="GO" id="GO:0009236">
    <property type="term" value="P:cobalamin biosynthetic process"/>
    <property type="evidence" value="ECO:0007669"/>
    <property type="project" value="UniProtKB-UniPathway"/>
</dbReference>
<accession>D3P9U9</accession>
<evidence type="ECO:0000256" key="5">
    <source>
        <dbReference type="ARBA" id="ARBA00022691"/>
    </source>
</evidence>
<dbReference type="InterPro" id="IPR006363">
    <property type="entry name" value="Cbl_synth_CobJ/CibH_dom"/>
</dbReference>
<dbReference type="RefSeq" id="WP_013008734.1">
    <property type="nucleotide sequence ID" value="NC_013939.1"/>
</dbReference>
<dbReference type="OrthoDB" id="9772960at2"/>
<keyword evidence="8" id="KW-1185">Reference proteome</keyword>
<keyword evidence="5" id="KW-0949">S-adenosyl-L-methionine</keyword>
<dbReference type="CDD" id="cd11646">
    <property type="entry name" value="Precorrin_3B_C17_MT"/>
    <property type="match status" value="1"/>
</dbReference>
<dbReference type="GO" id="GO:0030789">
    <property type="term" value="F:precorrin-3B C17-methyltransferase activity"/>
    <property type="evidence" value="ECO:0007669"/>
    <property type="project" value="UniProtKB-EC"/>
</dbReference>
<dbReference type="Gene3D" id="3.40.1010.10">
    <property type="entry name" value="Cobalt-precorrin-4 Transmethylase, Domain 1"/>
    <property type="match status" value="1"/>
</dbReference>
<dbReference type="Proteomes" id="UP000001520">
    <property type="component" value="Chromosome"/>
</dbReference>
<dbReference type="HOGENOM" id="CLU_047948_2_0_0"/>
<dbReference type="GO" id="GO:0032259">
    <property type="term" value="P:methylation"/>
    <property type="evidence" value="ECO:0007669"/>
    <property type="project" value="UniProtKB-KW"/>
</dbReference>
<evidence type="ECO:0000256" key="3">
    <source>
        <dbReference type="ARBA" id="ARBA00022603"/>
    </source>
</evidence>
<dbReference type="Gene3D" id="3.30.950.10">
    <property type="entry name" value="Methyltransferase, Cobalt-precorrin-4 Transmethylase, Domain 2"/>
    <property type="match status" value="1"/>
</dbReference>